<feature type="transmembrane region" description="Helical" evidence="2">
    <location>
        <begin position="12"/>
        <end position="30"/>
    </location>
</feature>
<accession>A0A409YL45</accession>
<gene>
    <name evidence="3" type="ORF">CVT24_007367</name>
</gene>
<keyword evidence="2" id="KW-1133">Transmembrane helix</keyword>
<protein>
    <submittedName>
        <fullName evidence="3">Uncharacterized protein</fullName>
    </submittedName>
</protein>
<dbReference type="AlphaFoldDB" id="A0A409YL45"/>
<organism evidence="3 4">
    <name type="scientific">Panaeolus cyanescens</name>
    <dbReference type="NCBI Taxonomy" id="181874"/>
    <lineage>
        <taxon>Eukaryota</taxon>
        <taxon>Fungi</taxon>
        <taxon>Dikarya</taxon>
        <taxon>Basidiomycota</taxon>
        <taxon>Agaricomycotina</taxon>
        <taxon>Agaricomycetes</taxon>
        <taxon>Agaricomycetidae</taxon>
        <taxon>Agaricales</taxon>
        <taxon>Agaricineae</taxon>
        <taxon>Galeropsidaceae</taxon>
        <taxon>Panaeolus</taxon>
    </lineage>
</organism>
<evidence type="ECO:0000256" key="2">
    <source>
        <dbReference type="SAM" id="Phobius"/>
    </source>
</evidence>
<keyword evidence="2" id="KW-0812">Transmembrane</keyword>
<feature type="compositionally biased region" description="Basic and acidic residues" evidence="1">
    <location>
        <begin position="100"/>
        <end position="129"/>
    </location>
</feature>
<dbReference type="Proteomes" id="UP000284842">
    <property type="component" value="Unassembled WGS sequence"/>
</dbReference>
<evidence type="ECO:0000313" key="3">
    <source>
        <dbReference type="EMBL" id="PPR03748.1"/>
    </source>
</evidence>
<sequence length="154" mass="18048">MNTSQSQTLDSVTGVLAVILGFSILGYNWYRLRRVQGSNTNLDPVNIDLENLAVTDENISDRRDERISPGQAEDTDGYRPPSRPIPARIRHHDGHRNPCHHPDRRVPVRNHDPIRHPNQRENRVHGDRRADLDYQFTERYERRVNFHLNNERAM</sequence>
<dbReference type="InParanoid" id="A0A409YL45"/>
<dbReference type="EMBL" id="NHTK01001026">
    <property type="protein sequence ID" value="PPR03748.1"/>
    <property type="molecule type" value="Genomic_DNA"/>
</dbReference>
<feature type="compositionally biased region" description="Basic residues" evidence="1">
    <location>
        <begin position="88"/>
        <end position="99"/>
    </location>
</feature>
<reference evidence="3 4" key="1">
    <citation type="journal article" date="2018" name="Evol. Lett.">
        <title>Horizontal gene cluster transfer increased hallucinogenic mushroom diversity.</title>
        <authorList>
            <person name="Reynolds H.T."/>
            <person name="Vijayakumar V."/>
            <person name="Gluck-Thaler E."/>
            <person name="Korotkin H.B."/>
            <person name="Matheny P.B."/>
            <person name="Slot J.C."/>
        </authorList>
    </citation>
    <scope>NUCLEOTIDE SEQUENCE [LARGE SCALE GENOMIC DNA]</scope>
    <source>
        <strain evidence="3 4">2629</strain>
    </source>
</reference>
<feature type="region of interest" description="Disordered" evidence="1">
    <location>
        <begin position="58"/>
        <end position="129"/>
    </location>
</feature>
<name>A0A409YL45_9AGAR</name>
<proteinExistence type="predicted"/>
<keyword evidence="4" id="KW-1185">Reference proteome</keyword>
<comment type="caution">
    <text evidence="3">The sequence shown here is derived from an EMBL/GenBank/DDBJ whole genome shotgun (WGS) entry which is preliminary data.</text>
</comment>
<evidence type="ECO:0000313" key="4">
    <source>
        <dbReference type="Proteomes" id="UP000284842"/>
    </source>
</evidence>
<evidence type="ECO:0000256" key="1">
    <source>
        <dbReference type="SAM" id="MobiDB-lite"/>
    </source>
</evidence>
<keyword evidence="2" id="KW-0472">Membrane</keyword>